<dbReference type="GO" id="GO:0004674">
    <property type="term" value="F:protein serine/threonine kinase activity"/>
    <property type="evidence" value="ECO:0007669"/>
    <property type="project" value="UniProtKB-KW"/>
</dbReference>
<keyword evidence="6" id="KW-0067">ATP-binding</keyword>
<reference evidence="9" key="1">
    <citation type="submission" date="2019-06" db="EMBL/GenBank/DDBJ databases">
        <title>Gordonia isolated from sludge of a wastewater treatment plant.</title>
        <authorList>
            <person name="Tamura T."/>
            <person name="Aoyama K."/>
            <person name="Kang Y."/>
            <person name="Saito S."/>
            <person name="Akiyama N."/>
            <person name="Yazawa K."/>
            <person name="Gonoi T."/>
            <person name="Mikami Y."/>
        </authorList>
    </citation>
    <scope>NUCLEOTIDE SEQUENCE [LARGE SCALE GENOMIC DNA]</scope>
    <source>
        <strain evidence="9">NBRC 107696</strain>
    </source>
</reference>
<dbReference type="GO" id="GO:0005975">
    <property type="term" value="P:carbohydrate metabolic process"/>
    <property type="evidence" value="ECO:0007669"/>
    <property type="project" value="UniProtKB-ARBA"/>
</dbReference>
<protein>
    <recommendedName>
        <fullName evidence="1">non-specific serine/threonine protein kinase</fullName>
        <ecNumber evidence="1">2.7.11.1</ecNumber>
    </recommendedName>
</protein>
<dbReference type="Gene3D" id="1.10.510.10">
    <property type="entry name" value="Transferase(Phosphotransferase) domain 1"/>
    <property type="match status" value="1"/>
</dbReference>
<dbReference type="EMBL" id="BJOV01000003">
    <property type="protein sequence ID" value="GEE01143.1"/>
    <property type="molecule type" value="Genomic_DNA"/>
</dbReference>
<evidence type="ECO:0000313" key="9">
    <source>
        <dbReference type="Proteomes" id="UP000444960"/>
    </source>
</evidence>
<dbReference type="EC" id="2.7.11.1" evidence="1"/>
<dbReference type="GO" id="GO:0005524">
    <property type="term" value="F:ATP binding"/>
    <property type="evidence" value="ECO:0007669"/>
    <property type="project" value="UniProtKB-KW"/>
</dbReference>
<dbReference type="InterPro" id="IPR011009">
    <property type="entry name" value="Kinase-like_dom_sf"/>
</dbReference>
<sequence>MRLMFEVGEEIAGYRVESVLGAGGMGEVYRVRHPRLPRSDALKVLRSAHADSPVVRARFEREADLVAPLTHPNLVRVYDRGALNDLLWIAMELVPGTDAARVIKQSPGGLDARLVANIVDGTAAALDVAHRNGILHRDVKPANILITPGPDPIVPEAIKVTDFGIAQAIGDAEGNLTGTGTTVGTMRYCSPEQINGRAMDGRSDLYSLAATAFELLTGSSPYDSQSLQGMMTAHLFAEPPRASQRNRSLPPAVDAVLAFGLAKDPNQRPPSCVAFAQALRAALFEGRAPVVPPSFANTPGAPVRPVDAKAYAPNFAQTGAVATLQPAAPRTPWFARTAVLATAAVLVAAALGIGGGFLWSSGDALATPSGFTAKSTDQGVELSWNGVSGADSYMIRQDDTVIRSVADTSYTIGSPFAGTHTYSVAARSTTKQGSDFASSGPITVTLTWAGLRDVANLYPGLVPSSPITTNGFEGLRCRGAGPHISDRYPNRAIICQKKDGDTVLYSVFIAGFTDATNARYAAGRELPFTAKTEFVRSAQGAKGSITTGSQNGAARSVWAYTGDDDDPRAKTFVEVEFPNPKDTAKARELLGRLPF</sequence>
<keyword evidence="4" id="KW-0547">Nucleotide-binding</keyword>
<dbReference type="Gene3D" id="3.30.200.20">
    <property type="entry name" value="Phosphorylase Kinase, domain 1"/>
    <property type="match status" value="1"/>
</dbReference>
<dbReference type="InterPro" id="IPR008271">
    <property type="entry name" value="Ser/Thr_kinase_AS"/>
</dbReference>
<evidence type="ECO:0000256" key="3">
    <source>
        <dbReference type="ARBA" id="ARBA00022679"/>
    </source>
</evidence>
<dbReference type="Gene3D" id="2.60.40.10">
    <property type="entry name" value="Immunoglobulins"/>
    <property type="match status" value="1"/>
</dbReference>
<dbReference type="AlphaFoldDB" id="A0A7I9V7S9"/>
<keyword evidence="3" id="KW-0808">Transferase</keyword>
<comment type="caution">
    <text evidence="8">The sequence shown here is derived from an EMBL/GenBank/DDBJ whole genome shotgun (WGS) entry which is preliminary data.</text>
</comment>
<dbReference type="InterPro" id="IPR013783">
    <property type="entry name" value="Ig-like_fold"/>
</dbReference>
<proteinExistence type="predicted"/>
<dbReference type="PANTHER" id="PTHR43289">
    <property type="entry name" value="MITOGEN-ACTIVATED PROTEIN KINASE KINASE KINASE 20-RELATED"/>
    <property type="match status" value="1"/>
</dbReference>
<keyword evidence="2" id="KW-0723">Serine/threonine-protein kinase</keyword>
<keyword evidence="9" id="KW-1185">Reference proteome</keyword>
<keyword evidence="5" id="KW-0418">Kinase</keyword>
<accession>A0A7I9V7S9</accession>
<evidence type="ECO:0000256" key="1">
    <source>
        <dbReference type="ARBA" id="ARBA00012513"/>
    </source>
</evidence>
<dbReference type="PANTHER" id="PTHR43289:SF6">
    <property type="entry name" value="SERINE_THREONINE-PROTEIN KINASE NEKL-3"/>
    <property type="match status" value="1"/>
</dbReference>
<dbReference type="PROSITE" id="PS50011">
    <property type="entry name" value="PROTEIN_KINASE_DOM"/>
    <property type="match status" value="1"/>
</dbReference>
<organism evidence="8 9">
    <name type="scientific">Gordonia spumicola</name>
    <dbReference type="NCBI Taxonomy" id="589161"/>
    <lineage>
        <taxon>Bacteria</taxon>
        <taxon>Bacillati</taxon>
        <taxon>Actinomycetota</taxon>
        <taxon>Actinomycetes</taxon>
        <taxon>Mycobacteriales</taxon>
        <taxon>Gordoniaceae</taxon>
        <taxon>Gordonia</taxon>
    </lineage>
</organism>
<evidence type="ECO:0000259" key="7">
    <source>
        <dbReference type="PROSITE" id="PS50011"/>
    </source>
</evidence>
<dbReference type="Pfam" id="PF00069">
    <property type="entry name" value="Pkinase"/>
    <property type="match status" value="1"/>
</dbReference>
<dbReference type="InterPro" id="IPR000719">
    <property type="entry name" value="Prot_kinase_dom"/>
</dbReference>
<dbReference type="Proteomes" id="UP000444960">
    <property type="component" value="Unassembled WGS sequence"/>
</dbReference>
<evidence type="ECO:0000256" key="4">
    <source>
        <dbReference type="ARBA" id="ARBA00022741"/>
    </source>
</evidence>
<dbReference type="SUPFAM" id="SSF56112">
    <property type="entry name" value="Protein kinase-like (PK-like)"/>
    <property type="match status" value="1"/>
</dbReference>
<evidence type="ECO:0000256" key="5">
    <source>
        <dbReference type="ARBA" id="ARBA00022777"/>
    </source>
</evidence>
<dbReference type="CDD" id="cd14014">
    <property type="entry name" value="STKc_PknB_like"/>
    <property type="match status" value="1"/>
</dbReference>
<name>A0A7I9V7S9_9ACTN</name>
<evidence type="ECO:0000256" key="6">
    <source>
        <dbReference type="ARBA" id="ARBA00022840"/>
    </source>
</evidence>
<evidence type="ECO:0000256" key="2">
    <source>
        <dbReference type="ARBA" id="ARBA00022527"/>
    </source>
</evidence>
<feature type="domain" description="Protein kinase" evidence="7">
    <location>
        <begin position="14"/>
        <end position="284"/>
    </location>
</feature>
<gene>
    <name evidence="8" type="ORF">nbrc107696_15890</name>
</gene>
<evidence type="ECO:0000313" key="8">
    <source>
        <dbReference type="EMBL" id="GEE01143.1"/>
    </source>
</evidence>
<dbReference type="SMART" id="SM00220">
    <property type="entry name" value="S_TKc"/>
    <property type="match status" value="1"/>
</dbReference>
<dbReference type="PROSITE" id="PS00108">
    <property type="entry name" value="PROTEIN_KINASE_ST"/>
    <property type="match status" value="1"/>
</dbReference>